<proteinExistence type="predicted"/>
<organism evidence="2 3">
    <name type="scientific">Paenibacillus vini</name>
    <dbReference type="NCBI Taxonomy" id="1476024"/>
    <lineage>
        <taxon>Bacteria</taxon>
        <taxon>Bacillati</taxon>
        <taxon>Bacillota</taxon>
        <taxon>Bacilli</taxon>
        <taxon>Bacillales</taxon>
        <taxon>Paenibacillaceae</taxon>
        <taxon>Paenibacillus</taxon>
    </lineage>
</organism>
<feature type="domain" description="Aminoglycoside phosphotransferase" evidence="1">
    <location>
        <begin position="39"/>
        <end position="263"/>
    </location>
</feature>
<dbReference type="Proteomes" id="UP000679992">
    <property type="component" value="Unassembled WGS sequence"/>
</dbReference>
<dbReference type="Gene3D" id="3.90.1200.10">
    <property type="match status" value="1"/>
</dbReference>
<comment type="caution">
    <text evidence="2">The sequence shown here is derived from an EMBL/GenBank/DDBJ whole genome shotgun (WGS) entry which is preliminary data.</text>
</comment>
<dbReference type="SUPFAM" id="SSF56112">
    <property type="entry name" value="Protein kinase-like (PK-like)"/>
    <property type="match status" value="1"/>
</dbReference>
<accession>A0ABQ4M8N0</accession>
<dbReference type="InterPro" id="IPR002575">
    <property type="entry name" value="Aminoglycoside_PTrfase"/>
</dbReference>
<dbReference type="Gene3D" id="3.30.200.20">
    <property type="entry name" value="Phosphorylase Kinase, domain 1"/>
    <property type="match status" value="1"/>
</dbReference>
<dbReference type="EMBL" id="BOSL01000003">
    <property type="protein sequence ID" value="GIP52346.1"/>
    <property type="molecule type" value="Genomic_DNA"/>
</dbReference>
<dbReference type="PANTHER" id="PTHR21310:SF40">
    <property type="entry name" value="AMINOGLYCOSIDE PHOSPHOTRANSFERASE DOMAIN-CONTAINING PROTEIN-RELATED"/>
    <property type="match status" value="1"/>
</dbReference>
<evidence type="ECO:0000313" key="2">
    <source>
        <dbReference type="EMBL" id="GIP52346.1"/>
    </source>
</evidence>
<sequence>MEINVRAEGQLLPQSVLTWVEEQAGRRTGKLARVEQVMPMQGGISSAVYALEISLADDKEHLNWVLRQFTDKVWLQAEPDLAEHETAALQAAKSAGIPSPEWIAADPTGERCGLPMVLMSRLPGKVVLPASPSESWIRGLAEAAAALHGNQASMNEPIVWNYFTYNKIEDLQVPAWTTTPSAWAKLIERVKRPAPNYVPRLIHRDYHPANVLWLQDRVSGVVDWVNACQGPAGIDTGHCRLNLVQLYGVETADAFMEAYLASPGSVIEAADPYWDILTLIEVLPGPPGVYKGWEDLGFQGLTAELIETRLDAYAERLANEIGLQK</sequence>
<dbReference type="InterPro" id="IPR011009">
    <property type="entry name" value="Kinase-like_dom_sf"/>
</dbReference>
<evidence type="ECO:0000313" key="3">
    <source>
        <dbReference type="Proteomes" id="UP000679992"/>
    </source>
</evidence>
<keyword evidence="3" id="KW-1185">Reference proteome</keyword>
<protein>
    <recommendedName>
        <fullName evidence="1">Aminoglycoside phosphotransferase domain-containing protein</fullName>
    </recommendedName>
</protein>
<dbReference type="InterPro" id="IPR051678">
    <property type="entry name" value="AGP_Transferase"/>
</dbReference>
<evidence type="ECO:0000259" key="1">
    <source>
        <dbReference type="Pfam" id="PF01636"/>
    </source>
</evidence>
<name>A0ABQ4M8N0_9BACL</name>
<dbReference type="RefSeq" id="WP_213654175.1">
    <property type="nucleotide sequence ID" value="NZ_BOSL01000003.1"/>
</dbReference>
<dbReference type="Pfam" id="PF01636">
    <property type="entry name" value="APH"/>
    <property type="match status" value="1"/>
</dbReference>
<dbReference type="PANTHER" id="PTHR21310">
    <property type="entry name" value="AMINOGLYCOSIDE PHOSPHOTRANSFERASE-RELATED-RELATED"/>
    <property type="match status" value="1"/>
</dbReference>
<gene>
    <name evidence="2" type="ORF">J42TS3_13810</name>
</gene>
<reference evidence="2 3" key="1">
    <citation type="submission" date="2021-03" db="EMBL/GenBank/DDBJ databases">
        <title>Antimicrobial resistance genes in bacteria isolated from Japanese honey, and their potential for conferring macrolide and lincosamide resistance in the American foulbrood pathogen Paenibacillus larvae.</title>
        <authorList>
            <person name="Okamoto M."/>
            <person name="Kumagai M."/>
            <person name="Kanamori H."/>
            <person name="Takamatsu D."/>
        </authorList>
    </citation>
    <scope>NUCLEOTIDE SEQUENCE [LARGE SCALE GENOMIC DNA]</scope>
    <source>
        <strain evidence="2 3">J42TS3</strain>
    </source>
</reference>